<dbReference type="RefSeq" id="WP_002833451.1">
    <property type="nucleotide sequence ID" value="NZ_BJZY01000006.1"/>
</dbReference>
<dbReference type="InterPro" id="IPR048466">
    <property type="entry name" value="DNA_pol3_delta-like_C"/>
</dbReference>
<keyword evidence="6" id="KW-0239">DNA-directed DNA polymerase</keyword>
<dbReference type="Gene3D" id="3.40.50.300">
    <property type="entry name" value="P-loop containing nucleotide triphosphate hydrolases"/>
    <property type="match status" value="1"/>
</dbReference>
<evidence type="ECO:0000256" key="5">
    <source>
        <dbReference type="ARBA" id="ARBA00022705"/>
    </source>
</evidence>
<accession>A0A512K7X5</accession>
<dbReference type="InterPro" id="IPR008921">
    <property type="entry name" value="DNA_pol3_clamp-load_cplx_C"/>
</dbReference>
<dbReference type="GO" id="GO:0006261">
    <property type="term" value="P:DNA-templated DNA replication"/>
    <property type="evidence" value="ECO:0007669"/>
    <property type="project" value="TreeGrafter"/>
</dbReference>
<comment type="caution">
    <text evidence="12">The sequence shown here is derived from an EMBL/GenBank/DDBJ whole genome shotgun (WGS) entry which is preliminary data.</text>
</comment>
<dbReference type="Pfam" id="PF21694">
    <property type="entry name" value="DNA_pol3_delta_C"/>
    <property type="match status" value="1"/>
</dbReference>
<evidence type="ECO:0000256" key="4">
    <source>
        <dbReference type="ARBA" id="ARBA00022695"/>
    </source>
</evidence>
<reference evidence="12" key="4">
    <citation type="submission" date="2020-11" db="EMBL/GenBank/DDBJ databases">
        <title>Antibiotic susceptibility profiles of Pediococcus pentosaceus from various origins and their implications for the safety assessment of strains with food-technology applications.</title>
        <authorList>
            <person name="Shani N."/>
            <person name="Oberhaensli S."/>
            <person name="Arias E."/>
        </authorList>
    </citation>
    <scope>NUCLEOTIDE SEQUENCE</scope>
    <source>
        <strain evidence="12">FAM 19164</strain>
    </source>
</reference>
<dbReference type="PANTHER" id="PTHR34388">
    <property type="entry name" value="DNA POLYMERASE III SUBUNIT DELTA"/>
    <property type="match status" value="1"/>
</dbReference>
<comment type="similarity">
    <text evidence="7">Belongs to the DNA polymerase HolA subunit family.</text>
</comment>
<dbReference type="SUPFAM" id="SSF48019">
    <property type="entry name" value="post-AAA+ oligomerization domain-like"/>
    <property type="match status" value="1"/>
</dbReference>
<evidence type="ECO:0000259" key="9">
    <source>
        <dbReference type="Pfam" id="PF06144"/>
    </source>
</evidence>
<dbReference type="Gene3D" id="1.20.272.10">
    <property type="match status" value="1"/>
</dbReference>
<evidence type="ECO:0000259" key="10">
    <source>
        <dbReference type="Pfam" id="PF21694"/>
    </source>
</evidence>
<organism evidence="12 14">
    <name type="scientific">Pediococcus pentosaceus</name>
    <dbReference type="NCBI Taxonomy" id="1255"/>
    <lineage>
        <taxon>Bacteria</taxon>
        <taxon>Bacillati</taxon>
        <taxon>Bacillota</taxon>
        <taxon>Bacilli</taxon>
        <taxon>Lactobacillales</taxon>
        <taxon>Lactobacillaceae</taxon>
        <taxon>Pediococcus</taxon>
    </lineage>
</organism>
<dbReference type="NCBIfam" id="TIGR01128">
    <property type="entry name" value="holA"/>
    <property type="match status" value="1"/>
</dbReference>
<evidence type="ECO:0000256" key="3">
    <source>
        <dbReference type="ARBA" id="ARBA00022679"/>
    </source>
</evidence>
<evidence type="ECO:0000313" key="12">
    <source>
        <dbReference type="EMBL" id="MBF7126291.1"/>
    </source>
</evidence>
<evidence type="ECO:0000313" key="14">
    <source>
        <dbReference type="Proteomes" id="UP000743107"/>
    </source>
</evidence>
<evidence type="ECO:0000256" key="2">
    <source>
        <dbReference type="ARBA" id="ARBA00017703"/>
    </source>
</evidence>
<dbReference type="InterPro" id="IPR027417">
    <property type="entry name" value="P-loop_NTPase"/>
</dbReference>
<feature type="domain" description="DNA polymerase III delta subunit-like C-terminal" evidence="10">
    <location>
        <begin position="214"/>
        <end position="334"/>
    </location>
</feature>
<dbReference type="SUPFAM" id="SSF52540">
    <property type="entry name" value="P-loop containing nucleoside triphosphate hydrolases"/>
    <property type="match status" value="1"/>
</dbReference>
<dbReference type="GO" id="GO:0003887">
    <property type="term" value="F:DNA-directed DNA polymerase activity"/>
    <property type="evidence" value="ECO:0007669"/>
    <property type="project" value="UniProtKB-KW"/>
</dbReference>
<dbReference type="InterPro" id="IPR005790">
    <property type="entry name" value="DNA_polIII_delta"/>
</dbReference>
<dbReference type="GO" id="GO:0003677">
    <property type="term" value="F:DNA binding"/>
    <property type="evidence" value="ECO:0007669"/>
    <property type="project" value="InterPro"/>
</dbReference>
<proteinExistence type="inferred from homology"/>
<keyword evidence="3 12" id="KW-0808">Transferase</keyword>
<dbReference type="EMBL" id="WENB01000001">
    <property type="protein sequence ID" value="KAF0415239.1"/>
    <property type="molecule type" value="Genomic_DNA"/>
</dbReference>
<evidence type="ECO:0000256" key="7">
    <source>
        <dbReference type="ARBA" id="ARBA00034754"/>
    </source>
</evidence>
<dbReference type="EMBL" id="JADOFV010000001">
    <property type="protein sequence ID" value="MBF7126291.1"/>
    <property type="molecule type" value="Genomic_DNA"/>
</dbReference>
<dbReference type="AlphaFoldDB" id="A0A512K7X5"/>
<comment type="catalytic activity">
    <reaction evidence="8">
        <text>DNA(n) + a 2'-deoxyribonucleoside 5'-triphosphate = DNA(n+1) + diphosphate</text>
        <dbReference type="Rhea" id="RHEA:22508"/>
        <dbReference type="Rhea" id="RHEA-COMP:17339"/>
        <dbReference type="Rhea" id="RHEA-COMP:17340"/>
        <dbReference type="ChEBI" id="CHEBI:33019"/>
        <dbReference type="ChEBI" id="CHEBI:61560"/>
        <dbReference type="ChEBI" id="CHEBI:173112"/>
        <dbReference type="EC" id="2.7.7.7"/>
    </reaction>
</comment>
<evidence type="ECO:0000313" key="11">
    <source>
        <dbReference type="EMBL" id="KAF0415239.1"/>
    </source>
</evidence>
<protein>
    <recommendedName>
        <fullName evidence="2">DNA polymerase III subunit delta</fullName>
        <ecNumber evidence="1">2.7.7.7</ecNumber>
    </recommendedName>
</protein>
<keyword evidence="13" id="KW-1185">Reference proteome</keyword>
<keyword evidence="4 12" id="KW-0548">Nucleotidyltransferase</keyword>
<feature type="domain" description="DNA polymerase III delta N-terminal" evidence="9">
    <location>
        <begin position="19"/>
        <end position="141"/>
    </location>
</feature>
<reference evidence="11" key="2">
    <citation type="submission" date="2019-12" db="EMBL/GenBank/DDBJ databases">
        <title>SpeciesPrimer: A bioinformatics pipeline dedicated to the design of qPCR primers for the quantification of bacterial species.</title>
        <authorList>
            <person name="Dreier M."/>
            <person name="Berthoud H."/>
            <person name="Shani N."/>
            <person name="Wechsler D."/>
            <person name="Junier P."/>
        </authorList>
    </citation>
    <scope>NUCLEOTIDE SEQUENCE</scope>
    <source>
        <strain evidence="11">FAM13073</strain>
    </source>
</reference>
<dbReference type="EC" id="2.7.7.7" evidence="1"/>
<dbReference type="InterPro" id="IPR010372">
    <property type="entry name" value="DNA_pol3_delta_N"/>
</dbReference>
<evidence type="ECO:0000256" key="1">
    <source>
        <dbReference type="ARBA" id="ARBA00012417"/>
    </source>
</evidence>
<reference evidence="11" key="1">
    <citation type="submission" date="2019-10" db="EMBL/GenBank/DDBJ databases">
        <authorList>
            <person name="Irmler S."/>
            <person name="Berthoud H."/>
            <person name="Roetschi A."/>
            <person name="Arias E."/>
            <person name="Shani N."/>
            <person name="Wuethrich D."/>
            <person name="Bruggmann R."/>
        </authorList>
    </citation>
    <scope>NUCLEOTIDE SEQUENCE</scope>
    <source>
        <strain evidence="11">FAM13073</strain>
    </source>
</reference>
<gene>
    <name evidence="12" type="primary">holA</name>
    <name evidence="11" type="ORF">GBO79_02650</name>
    <name evidence="12" type="ORF">ITQ97_00365</name>
</gene>
<dbReference type="PANTHER" id="PTHR34388:SF1">
    <property type="entry name" value="DNA POLYMERASE III SUBUNIT DELTA"/>
    <property type="match status" value="1"/>
</dbReference>
<dbReference type="Gene3D" id="1.10.8.60">
    <property type="match status" value="1"/>
</dbReference>
<keyword evidence="5" id="KW-0235">DNA replication</keyword>
<evidence type="ECO:0000313" key="13">
    <source>
        <dbReference type="Proteomes" id="UP000472573"/>
    </source>
</evidence>
<dbReference type="Proteomes" id="UP000743107">
    <property type="component" value="Unassembled WGS sequence"/>
</dbReference>
<name>A0A512K7X5_PEDPE</name>
<reference evidence="13" key="3">
    <citation type="submission" date="2020-03" db="EMBL/GenBank/DDBJ databases">
        <title>SpeciesPrimer: A bioinformatics pipeline dedicated to the design of qPCR primers for the quantification of bacterial species.</title>
        <authorList>
            <person name="Dreier M."/>
            <person name="Berthoud H."/>
            <person name="Shani N."/>
            <person name="Wechsler D."/>
            <person name="Junier P."/>
        </authorList>
    </citation>
    <scope>NUCLEOTIDE SEQUENCE [LARGE SCALE GENOMIC DNA]</scope>
    <source>
        <strain evidence="13">FAM13073</strain>
    </source>
</reference>
<dbReference type="Proteomes" id="UP000472573">
    <property type="component" value="Unassembled WGS sequence"/>
</dbReference>
<dbReference type="Pfam" id="PF06144">
    <property type="entry name" value="DNA_pol3_delta"/>
    <property type="match status" value="1"/>
</dbReference>
<evidence type="ECO:0000256" key="6">
    <source>
        <dbReference type="ARBA" id="ARBA00022932"/>
    </source>
</evidence>
<dbReference type="GO" id="GO:0009360">
    <property type="term" value="C:DNA polymerase III complex"/>
    <property type="evidence" value="ECO:0007669"/>
    <property type="project" value="InterPro"/>
</dbReference>
<sequence>MKLTDLRKKLKQGQLKSIYLVEGPDNYIQKAVKKELIDFIPEDQRVMNVGTYDLENVDLGMVLDDAQSAPFFGDYRLVILNNPVFLTGEKTKLKFNLDGLLSYIKNPEPTTIMLIAAKYEKLDGRKKIVKDLKKIVEVIDANSPKESDTRKIIQQYVDEKRTEIDSDALDELILRTDNDLAQIINELQKLTVYASGTEKIDLNAVQKLVPKSLNQNVFDLINVLMQGNLRKSIDDYSVLLLNQEQPLRINAALVSQFRLLLQVKILMERGFSQGKLAQELKAHPYRIKLAMQSVRQFNIQSLENAYMGLVDLEEQLKTTQRDPKELFELFLVKFKNGWK</sequence>
<evidence type="ECO:0000256" key="8">
    <source>
        <dbReference type="ARBA" id="ARBA00049244"/>
    </source>
</evidence>